<keyword evidence="2" id="KW-1185">Reference proteome</keyword>
<gene>
    <name evidence="1" type="ORF">E2C01_085755</name>
</gene>
<organism evidence="1 2">
    <name type="scientific">Portunus trituberculatus</name>
    <name type="common">Swimming crab</name>
    <name type="synonym">Neptunus trituberculatus</name>
    <dbReference type="NCBI Taxonomy" id="210409"/>
    <lineage>
        <taxon>Eukaryota</taxon>
        <taxon>Metazoa</taxon>
        <taxon>Ecdysozoa</taxon>
        <taxon>Arthropoda</taxon>
        <taxon>Crustacea</taxon>
        <taxon>Multicrustacea</taxon>
        <taxon>Malacostraca</taxon>
        <taxon>Eumalacostraca</taxon>
        <taxon>Eucarida</taxon>
        <taxon>Decapoda</taxon>
        <taxon>Pleocyemata</taxon>
        <taxon>Brachyura</taxon>
        <taxon>Eubrachyura</taxon>
        <taxon>Portunoidea</taxon>
        <taxon>Portunidae</taxon>
        <taxon>Portuninae</taxon>
        <taxon>Portunus</taxon>
    </lineage>
</organism>
<sequence length="66" mass="7500">MEENKANEIIIRVFVWTLLTTTITATTTTTTTTCSCVSHLVYELITSNNWSPVTFIFDENNGKIDR</sequence>
<comment type="caution">
    <text evidence="1">The sequence shown here is derived from an EMBL/GenBank/DDBJ whole genome shotgun (WGS) entry which is preliminary data.</text>
</comment>
<name>A0A5B7JBJ1_PORTR</name>
<dbReference type="EMBL" id="VSRR010085453">
    <property type="protein sequence ID" value="MPC90757.1"/>
    <property type="molecule type" value="Genomic_DNA"/>
</dbReference>
<reference evidence="1 2" key="1">
    <citation type="submission" date="2019-05" db="EMBL/GenBank/DDBJ databases">
        <title>Another draft genome of Portunus trituberculatus and its Hox gene families provides insights of decapod evolution.</title>
        <authorList>
            <person name="Jeong J.-H."/>
            <person name="Song I."/>
            <person name="Kim S."/>
            <person name="Choi T."/>
            <person name="Kim D."/>
            <person name="Ryu S."/>
            <person name="Kim W."/>
        </authorList>
    </citation>
    <scope>NUCLEOTIDE SEQUENCE [LARGE SCALE GENOMIC DNA]</scope>
    <source>
        <tissue evidence="1">Muscle</tissue>
    </source>
</reference>
<proteinExistence type="predicted"/>
<evidence type="ECO:0000313" key="1">
    <source>
        <dbReference type="EMBL" id="MPC90757.1"/>
    </source>
</evidence>
<accession>A0A5B7JBJ1</accession>
<evidence type="ECO:0000313" key="2">
    <source>
        <dbReference type="Proteomes" id="UP000324222"/>
    </source>
</evidence>
<dbReference type="Proteomes" id="UP000324222">
    <property type="component" value="Unassembled WGS sequence"/>
</dbReference>
<dbReference type="AlphaFoldDB" id="A0A5B7JBJ1"/>
<protein>
    <submittedName>
        <fullName evidence="1">Uncharacterized protein</fullName>
    </submittedName>
</protein>